<dbReference type="AlphaFoldDB" id="N1QM73"/>
<dbReference type="RefSeq" id="XP_016765508.1">
    <property type="nucleotide sequence ID" value="XM_016903647.1"/>
</dbReference>
<accession>N1QM73</accession>
<evidence type="ECO:0000313" key="1">
    <source>
        <dbReference type="EMBL" id="EMF17387.1"/>
    </source>
</evidence>
<keyword evidence="2" id="KW-1185">Reference proteome</keyword>
<evidence type="ECO:0000313" key="2">
    <source>
        <dbReference type="Proteomes" id="UP000016931"/>
    </source>
</evidence>
<dbReference type="GeneID" id="27900784"/>
<reference evidence="1 2" key="1">
    <citation type="journal article" date="2012" name="PLoS Pathog.">
        <title>Diverse lifestyles and strategies of plant pathogenesis encoded in the genomes of eighteen Dothideomycetes fungi.</title>
        <authorList>
            <person name="Ohm R.A."/>
            <person name="Feau N."/>
            <person name="Henrissat B."/>
            <person name="Schoch C.L."/>
            <person name="Horwitz B.A."/>
            <person name="Barry K.W."/>
            <person name="Condon B.J."/>
            <person name="Copeland A.C."/>
            <person name="Dhillon B."/>
            <person name="Glaser F."/>
            <person name="Hesse C.N."/>
            <person name="Kosti I."/>
            <person name="LaButti K."/>
            <person name="Lindquist E.A."/>
            <person name="Lucas S."/>
            <person name="Salamov A.A."/>
            <person name="Bradshaw R.E."/>
            <person name="Ciuffetti L."/>
            <person name="Hamelin R.C."/>
            <person name="Kema G.H.J."/>
            <person name="Lawrence C."/>
            <person name="Scott J.A."/>
            <person name="Spatafora J.W."/>
            <person name="Turgeon B.G."/>
            <person name="de Wit P.J.G.M."/>
            <person name="Zhong S."/>
            <person name="Goodwin S.B."/>
            <person name="Grigoriev I.V."/>
        </authorList>
    </citation>
    <scope>NUCLEOTIDE SEQUENCE [LARGE SCALE GENOMIC DNA]</scope>
    <source>
        <strain evidence="1 2">SO2202</strain>
    </source>
</reference>
<dbReference type="HOGENOM" id="CLU_2814047_0_0_1"/>
<protein>
    <submittedName>
        <fullName evidence="1">Uncharacterized protein</fullName>
    </submittedName>
</protein>
<proteinExistence type="predicted"/>
<sequence length="67" mass="7630">MTHTRMEISGVKMHMRIRKPEGKCHEKSHVRMCRLANSAFRLIGDHSPCRVSDTVIRPLLRAAASAF</sequence>
<dbReference type="EMBL" id="KB456260">
    <property type="protein sequence ID" value="EMF17387.1"/>
    <property type="molecule type" value="Genomic_DNA"/>
</dbReference>
<name>N1QM73_SPHMS</name>
<organism evidence="1 2">
    <name type="scientific">Sphaerulina musiva (strain SO2202)</name>
    <name type="common">Poplar stem canker fungus</name>
    <name type="synonym">Septoria musiva</name>
    <dbReference type="NCBI Taxonomy" id="692275"/>
    <lineage>
        <taxon>Eukaryota</taxon>
        <taxon>Fungi</taxon>
        <taxon>Dikarya</taxon>
        <taxon>Ascomycota</taxon>
        <taxon>Pezizomycotina</taxon>
        <taxon>Dothideomycetes</taxon>
        <taxon>Dothideomycetidae</taxon>
        <taxon>Mycosphaerellales</taxon>
        <taxon>Mycosphaerellaceae</taxon>
        <taxon>Sphaerulina</taxon>
    </lineage>
</organism>
<gene>
    <name evidence="1" type="ORF">SEPMUDRAFT_146426</name>
</gene>
<dbReference type="Proteomes" id="UP000016931">
    <property type="component" value="Unassembled WGS sequence"/>
</dbReference>